<keyword evidence="1" id="KW-1015">Disulfide bond</keyword>
<organism evidence="4 5">
    <name type="scientific">Tupaia chinensis</name>
    <name type="common">Chinese tree shrew</name>
    <name type="synonym">Tupaia belangeri chinensis</name>
    <dbReference type="NCBI Taxonomy" id="246437"/>
    <lineage>
        <taxon>Eukaryota</taxon>
        <taxon>Metazoa</taxon>
        <taxon>Chordata</taxon>
        <taxon>Craniata</taxon>
        <taxon>Vertebrata</taxon>
        <taxon>Euteleostomi</taxon>
        <taxon>Mammalia</taxon>
        <taxon>Eutheria</taxon>
        <taxon>Euarchontoglires</taxon>
        <taxon>Scandentia</taxon>
        <taxon>Tupaiidae</taxon>
        <taxon>Tupaia</taxon>
    </lineage>
</organism>
<dbReference type="GO" id="GO:0031012">
    <property type="term" value="C:extracellular matrix"/>
    <property type="evidence" value="ECO:0007669"/>
    <property type="project" value="TreeGrafter"/>
</dbReference>
<accession>L9L9Z6</accession>
<reference evidence="5" key="2">
    <citation type="journal article" date="2013" name="Nat. Commun.">
        <title>Genome of the Chinese tree shrew.</title>
        <authorList>
            <person name="Fan Y."/>
            <person name="Huang Z.Y."/>
            <person name="Cao C.C."/>
            <person name="Chen C.S."/>
            <person name="Chen Y.X."/>
            <person name="Fan D.D."/>
            <person name="He J."/>
            <person name="Hou H.L."/>
            <person name="Hu L."/>
            <person name="Hu X.T."/>
            <person name="Jiang X.T."/>
            <person name="Lai R."/>
            <person name="Lang Y.S."/>
            <person name="Liang B."/>
            <person name="Liao S.G."/>
            <person name="Mu D."/>
            <person name="Ma Y.Y."/>
            <person name="Niu Y.Y."/>
            <person name="Sun X.Q."/>
            <person name="Xia J.Q."/>
            <person name="Xiao J."/>
            <person name="Xiong Z.Q."/>
            <person name="Xu L."/>
            <person name="Yang L."/>
            <person name="Zhang Y."/>
            <person name="Zhao W."/>
            <person name="Zhao X.D."/>
            <person name="Zheng Y.T."/>
            <person name="Zhou J.M."/>
            <person name="Zhu Y.B."/>
            <person name="Zhang G.J."/>
            <person name="Wang J."/>
            <person name="Yao Y.G."/>
        </authorList>
    </citation>
    <scope>NUCLEOTIDE SEQUENCE [LARGE SCALE GENOMIC DNA]</scope>
</reference>
<dbReference type="PROSITE" id="PS51233">
    <property type="entry name" value="VWFD"/>
    <property type="match status" value="2"/>
</dbReference>
<dbReference type="Pfam" id="PF00094">
    <property type="entry name" value="VWD"/>
    <property type="match status" value="2"/>
</dbReference>
<feature type="domain" description="VWFD" evidence="3">
    <location>
        <begin position="93"/>
        <end position="172"/>
    </location>
</feature>
<evidence type="ECO:0000259" key="3">
    <source>
        <dbReference type="PROSITE" id="PS51233"/>
    </source>
</evidence>
<dbReference type="InterPro" id="IPR001846">
    <property type="entry name" value="VWF_type-D"/>
</dbReference>
<proteinExistence type="predicted"/>
<dbReference type="eggNOG" id="KOG1216">
    <property type="taxonomic scope" value="Eukaryota"/>
</dbReference>
<dbReference type="GO" id="GO:0005615">
    <property type="term" value="C:extracellular space"/>
    <property type="evidence" value="ECO:0007669"/>
    <property type="project" value="TreeGrafter"/>
</dbReference>
<dbReference type="InterPro" id="IPR002919">
    <property type="entry name" value="TIL_dom"/>
</dbReference>
<dbReference type="InterPro" id="IPR036084">
    <property type="entry name" value="Ser_inhib-like_sf"/>
</dbReference>
<dbReference type="SUPFAM" id="SSF57567">
    <property type="entry name" value="Serine protease inhibitors"/>
    <property type="match status" value="1"/>
</dbReference>
<sequence length="329" mass="36597">MNALMELSVLRLVHVTVKYFRLLGRGARLTIGQVFIEKLADYILVKTSFGFSLAWDGISGIYLKLSDEHKGKSCGLCANYNGIQSDDFIIQEVQCSVVGDSHFTTFDGRHYSFIGMCQYILVKGTGKDKFTITLQKAPCEQNLGLVCLQSITLILEDDFNKQVTLSRGGQILTSPNHGFNLNAHCDVIHQALFTPCHIYVSPGLYYQLCRHDACKCGSACLCNALAHYAYLCGQRGVPIDFRAQISFCAVVCQKGMLYQHCASFCRRSCTSLASPEQCNDDCAEGCNCPEGKFYEDTLSFCVPIFHCRCHYRGSIYQPGELIPTPSGLW</sequence>
<dbReference type="PANTHER" id="PTHR11339">
    <property type="entry name" value="EXTRACELLULAR MATRIX GLYCOPROTEIN RELATED"/>
    <property type="match status" value="1"/>
</dbReference>
<evidence type="ECO:0000313" key="4">
    <source>
        <dbReference type="EMBL" id="ELW70527.1"/>
    </source>
</evidence>
<reference evidence="5" key="1">
    <citation type="submission" date="2012-07" db="EMBL/GenBank/DDBJ databases">
        <title>Genome of the Chinese tree shrew, a rising model animal genetically related to primates.</title>
        <authorList>
            <person name="Zhang G."/>
            <person name="Fan Y."/>
            <person name="Yao Y."/>
            <person name="Huang Z."/>
        </authorList>
    </citation>
    <scope>NUCLEOTIDE SEQUENCE [LARGE SCALE GENOMIC DNA]</scope>
</reference>
<feature type="domain" description="VWFD" evidence="3">
    <location>
        <begin position="1"/>
        <end position="88"/>
    </location>
</feature>
<keyword evidence="5" id="KW-1185">Reference proteome</keyword>
<evidence type="ECO:0000313" key="5">
    <source>
        <dbReference type="Proteomes" id="UP000011518"/>
    </source>
</evidence>
<evidence type="ECO:0000256" key="2">
    <source>
        <dbReference type="ARBA" id="ARBA00023180"/>
    </source>
</evidence>
<dbReference type="AlphaFoldDB" id="L9L9Z6"/>
<dbReference type="InParanoid" id="L9L9Z6"/>
<dbReference type="Proteomes" id="UP000011518">
    <property type="component" value="Unassembled WGS sequence"/>
</dbReference>
<dbReference type="STRING" id="246437.L9L9Z6"/>
<dbReference type="Pfam" id="PF08742">
    <property type="entry name" value="C8"/>
    <property type="match status" value="1"/>
</dbReference>
<dbReference type="Gene3D" id="2.10.25.10">
    <property type="entry name" value="Laminin"/>
    <property type="match status" value="1"/>
</dbReference>
<name>L9L9Z6_TUPCH</name>
<dbReference type="CDD" id="cd19941">
    <property type="entry name" value="TIL"/>
    <property type="match status" value="1"/>
</dbReference>
<evidence type="ECO:0000256" key="1">
    <source>
        <dbReference type="ARBA" id="ARBA00023157"/>
    </source>
</evidence>
<dbReference type="FunFam" id="2.10.25.10:FF:000055">
    <property type="entry name" value="alpha-tectorin isoform X1"/>
    <property type="match status" value="1"/>
</dbReference>
<dbReference type="EMBL" id="KB320494">
    <property type="protein sequence ID" value="ELW70527.1"/>
    <property type="molecule type" value="Genomic_DNA"/>
</dbReference>
<gene>
    <name evidence="4" type="ORF">TREES_T100018402</name>
</gene>
<keyword evidence="2" id="KW-0325">Glycoprotein</keyword>
<dbReference type="SMART" id="SM00832">
    <property type="entry name" value="C8"/>
    <property type="match status" value="1"/>
</dbReference>
<dbReference type="Pfam" id="PF01826">
    <property type="entry name" value="TIL"/>
    <property type="match status" value="1"/>
</dbReference>
<dbReference type="InterPro" id="IPR050780">
    <property type="entry name" value="Mucin_vWF_Thrombospondin_sf"/>
</dbReference>
<protein>
    <submittedName>
        <fullName evidence="4">Otogelin</fullName>
    </submittedName>
</protein>
<dbReference type="InterPro" id="IPR014853">
    <property type="entry name" value="VWF/SSPO/ZAN-like_Cys-rich_dom"/>
</dbReference>
<dbReference type="PANTHER" id="PTHR11339:SF225">
    <property type="entry name" value="OTOGELIN-LIKE PROTEIN"/>
    <property type="match status" value="1"/>
</dbReference>